<dbReference type="AlphaFoldDB" id="A0A150L7D2"/>
<sequence length="42" mass="4692">MTNFMLGIDIGMTSTKAVLFSGKGKVRNTGNYYPFPFTNPKF</sequence>
<dbReference type="STRING" id="46224.B4102_0550"/>
<dbReference type="EMBL" id="LQYN01000039">
    <property type="protein sequence ID" value="KYD07916.1"/>
    <property type="molecule type" value="Genomic_DNA"/>
</dbReference>
<keyword evidence="2" id="KW-1185">Reference proteome</keyword>
<dbReference type="SUPFAM" id="SSF53067">
    <property type="entry name" value="Actin-like ATPase domain"/>
    <property type="match status" value="1"/>
</dbReference>
<name>A0A150L7D2_9BACI</name>
<accession>A0A150L7D2</accession>
<dbReference type="InterPro" id="IPR043129">
    <property type="entry name" value="ATPase_NBD"/>
</dbReference>
<dbReference type="Proteomes" id="UP000075666">
    <property type="component" value="Unassembled WGS sequence"/>
</dbReference>
<dbReference type="RefSeq" id="WP_268766457.1">
    <property type="nucleotide sequence ID" value="NZ_JBHJSX010000033.1"/>
</dbReference>
<dbReference type="PATRIC" id="fig|46224.3.peg.2770"/>
<protein>
    <submittedName>
        <fullName evidence="1">Uncharacterized protein</fullName>
    </submittedName>
</protein>
<proteinExistence type="predicted"/>
<evidence type="ECO:0000313" key="2">
    <source>
        <dbReference type="Proteomes" id="UP000075666"/>
    </source>
</evidence>
<organism evidence="1 2">
    <name type="scientific">Heyndrickxia sporothermodurans</name>
    <dbReference type="NCBI Taxonomy" id="46224"/>
    <lineage>
        <taxon>Bacteria</taxon>
        <taxon>Bacillati</taxon>
        <taxon>Bacillota</taxon>
        <taxon>Bacilli</taxon>
        <taxon>Bacillales</taxon>
        <taxon>Bacillaceae</taxon>
        <taxon>Heyndrickxia</taxon>
    </lineage>
</organism>
<reference evidence="1 2" key="1">
    <citation type="submission" date="2016-01" db="EMBL/GenBank/DDBJ databases">
        <title>Genome Sequences of Twelve Sporeforming Bacillus Species Isolated from Foods.</title>
        <authorList>
            <person name="Berendsen E.M."/>
            <person name="Wells-Bennik M.H."/>
            <person name="Krawcyk A.O."/>
            <person name="De Jong A."/>
            <person name="Holsappel S."/>
            <person name="Eijlander R.T."/>
            <person name="Kuipers O.P."/>
        </authorList>
    </citation>
    <scope>NUCLEOTIDE SEQUENCE [LARGE SCALE GENOMIC DNA]</scope>
    <source>
        <strain evidence="1 2">B4102</strain>
    </source>
</reference>
<comment type="caution">
    <text evidence="1">The sequence shown here is derived from an EMBL/GenBank/DDBJ whole genome shotgun (WGS) entry which is preliminary data.</text>
</comment>
<gene>
    <name evidence="1" type="ORF">B4102_0550</name>
</gene>
<evidence type="ECO:0000313" key="1">
    <source>
        <dbReference type="EMBL" id="KYD07916.1"/>
    </source>
</evidence>